<dbReference type="CDD" id="cd00400">
    <property type="entry name" value="Voltage_gated_ClC"/>
    <property type="match status" value="1"/>
</dbReference>
<dbReference type="Proteomes" id="UP000184076">
    <property type="component" value="Unassembled WGS sequence"/>
</dbReference>
<dbReference type="Gene3D" id="1.10.3080.10">
    <property type="entry name" value="Clc chloride channel"/>
    <property type="match status" value="1"/>
</dbReference>
<evidence type="ECO:0000256" key="2">
    <source>
        <dbReference type="ARBA" id="ARBA00022448"/>
    </source>
</evidence>
<dbReference type="InterPro" id="IPR000644">
    <property type="entry name" value="CBS_dom"/>
</dbReference>
<evidence type="ECO:0000313" key="13">
    <source>
        <dbReference type="EMBL" id="SHF62146.1"/>
    </source>
</evidence>
<reference evidence="14" key="1">
    <citation type="submission" date="2016-11" db="EMBL/GenBank/DDBJ databases">
        <authorList>
            <person name="Varghese N."/>
            <person name="Submissions S."/>
        </authorList>
    </citation>
    <scope>NUCLEOTIDE SEQUENCE [LARGE SCALE GENOMIC DNA]</scope>
    <source>
        <strain evidence="14">DSM 9756</strain>
    </source>
</reference>
<feature type="transmembrane region" description="Helical" evidence="11">
    <location>
        <begin position="380"/>
        <end position="404"/>
    </location>
</feature>
<evidence type="ECO:0000256" key="1">
    <source>
        <dbReference type="ARBA" id="ARBA00004141"/>
    </source>
</evidence>
<dbReference type="FunFam" id="1.10.3080.10:FF:000018">
    <property type="entry name" value="Chloride transporter, ClC family"/>
    <property type="match status" value="1"/>
</dbReference>
<dbReference type="PROSITE" id="PS51257">
    <property type="entry name" value="PROKAR_LIPOPROTEIN"/>
    <property type="match status" value="1"/>
</dbReference>
<keyword evidence="2" id="KW-0813">Transport</keyword>
<keyword evidence="6 11" id="KW-0472">Membrane</keyword>
<dbReference type="PRINTS" id="PR00762">
    <property type="entry name" value="CLCHANNEL"/>
</dbReference>
<feature type="transmembrane region" description="Helical" evidence="11">
    <location>
        <begin position="347"/>
        <end position="368"/>
    </location>
</feature>
<feature type="transmembrane region" description="Helical" evidence="11">
    <location>
        <begin position="77"/>
        <end position="98"/>
    </location>
</feature>
<dbReference type="Pfam" id="PF00654">
    <property type="entry name" value="Voltage_CLC"/>
    <property type="match status" value="1"/>
</dbReference>
<dbReference type="Gene3D" id="3.10.580.10">
    <property type="entry name" value="CBS-domain"/>
    <property type="match status" value="1"/>
</dbReference>
<feature type="transmembrane region" description="Helical" evidence="11">
    <location>
        <begin position="20"/>
        <end position="41"/>
    </location>
</feature>
<keyword evidence="7" id="KW-0869">Chloride channel</keyword>
<feature type="domain" description="CBS" evidence="12">
    <location>
        <begin position="465"/>
        <end position="524"/>
    </location>
</feature>
<dbReference type="PANTHER" id="PTHR43427:SF6">
    <property type="entry name" value="CHLORIDE CHANNEL PROTEIN CLC-E"/>
    <property type="match status" value="1"/>
</dbReference>
<evidence type="ECO:0000256" key="4">
    <source>
        <dbReference type="ARBA" id="ARBA00022989"/>
    </source>
</evidence>
<evidence type="ECO:0000256" key="3">
    <source>
        <dbReference type="ARBA" id="ARBA00022692"/>
    </source>
</evidence>
<accession>A0A1M5D577</accession>
<feature type="transmembrane region" description="Helical" evidence="11">
    <location>
        <begin position="209"/>
        <end position="228"/>
    </location>
</feature>
<dbReference type="InterPro" id="IPR050368">
    <property type="entry name" value="ClC-type_chloride_channel"/>
</dbReference>
<dbReference type="Pfam" id="PF00571">
    <property type="entry name" value="CBS"/>
    <property type="match status" value="2"/>
</dbReference>
<protein>
    <submittedName>
        <fullName evidence="13">Chloride channel protein, CIC family</fullName>
    </submittedName>
</protein>
<sequence length="591" mass="64402">MIRASIIRDVLDRHKTLRWVVYSLIIGVVSGLGACAFFVLLEWGKYFCLEYLAGYPVAKPAGEHLVHLEPTAEFRRWVLFLLPILGGLLSGFIVYTWAPEAEGHGTDALIDAFHNKQGIIRTRVPYIKSLASIITLSTGGSAGREGPIAQIGAGFGSWVARTLNMTVRERRLMLLAGCAAGLGAIFRAPLGGALTAIEVLYREDFETEGIILCIMSSVVANAIFTSIFGHQPIFETPHISFVQPVELLFYAALGLVCVPFGFAYVKIFYGMRDYFFRRLPLKKALIPALGGLLVGLVGLWRPEVLSGGYGTIQKALLGQLPVTLMLTLAILKIFATSFTISSGGSGGVFGPSLFIGAMLGGMVGQLSHQYYPHLVTNPGAFALVGMGAFFAGVAKAPIGALLMVCEMTGGYGLVAPLMFSSVIAVLLSQGWALYEKQVLNKFHSPAHRADAVINVLQALKVNDIYQRQAPVTSLPQDMTFADLKRLMVHTRESFFPVVDESFRLKGILSLPDLRSILFEESLAELLVVGELASPPVSVNVEDSLYEALIKFLRSGYGQIPIEDPQVGVVGMLRLEELMEAYHKEIQRLKEE</sequence>
<evidence type="ECO:0000313" key="14">
    <source>
        <dbReference type="Proteomes" id="UP000184076"/>
    </source>
</evidence>
<evidence type="ECO:0000256" key="8">
    <source>
        <dbReference type="ARBA" id="ARBA00023214"/>
    </source>
</evidence>
<keyword evidence="10" id="KW-0129">CBS domain</keyword>
<keyword evidence="4 11" id="KW-1133">Transmembrane helix</keyword>
<keyword evidence="9" id="KW-0407">Ion channel</keyword>
<dbReference type="RefSeq" id="WP_245795180.1">
    <property type="nucleotide sequence ID" value="NZ_FQVB01000022.1"/>
</dbReference>
<evidence type="ECO:0000256" key="5">
    <source>
        <dbReference type="ARBA" id="ARBA00023065"/>
    </source>
</evidence>
<feature type="transmembrane region" description="Helical" evidence="11">
    <location>
        <begin position="281"/>
        <end position="300"/>
    </location>
</feature>
<feature type="transmembrane region" description="Helical" evidence="11">
    <location>
        <begin position="248"/>
        <end position="269"/>
    </location>
</feature>
<feature type="domain" description="CBS" evidence="12">
    <location>
        <begin position="531"/>
        <end position="587"/>
    </location>
</feature>
<evidence type="ECO:0000256" key="11">
    <source>
        <dbReference type="SAM" id="Phobius"/>
    </source>
</evidence>
<dbReference type="PANTHER" id="PTHR43427">
    <property type="entry name" value="CHLORIDE CHANNEL PROTEIN CLC-E"/>
    <property type="match status" value="1"/>
</dbReference>
<dbReference type="GO" id="GO:0005254">
    <property type="term" value="F:chloride channel activity"/>
    <property type="evidence" value="ECO:0007669"/>
    <property type="project" value="UniProtKB-KW"/>
</dbReference>
<dbReference type="SUPFAM" id="SSF81340">
    <property type="entry name" value="Clc chloride channel"/>
    <property type="match status" value="1"/>
</dbReference>
<organism evidence="13 14">
    <name type="scientific">Desulfacinum infernum DSM 9756</name>
    <dbReference type="NCBI Taxonomy" id="1121391"/>
    <lineage>
        <taxon>Bacteria</taxon>
        <taxon>Pseudomonadati</taxon>
        <taxon>Thermodesulfobacteriota</taxon>
        <taxon>Syntrophobacteria</taxon>
        <taxon>Syntrophobacterales</taxon>
        <taxon>Syntrophobacteraceae</taxon>
        <taxon>Desulfacinum</taxon>
    </lineage>
</organism>
<dbReference type="PROSITE" id="PS51371">
    <property type="entry name" value="CBS"/>
    <property type="match status" value="2"/>
</dbReference>
<dbReference type="InterPro" id="IPR046342">
    <property type="entry name" value="CBS_dom_sf"/>
</dbReference>
<keyword evidence="8" id="KW-0868">Chloride</keyword>
<dbReference type="GO" id="GO:0034707">
    <property type="term" value="C:chloride channel complex"/>
    <property type="evidence" value="ECO:0007669"/>
    <property type="project" value="UniProtKB-KW"/>
</dbReference>
<proteinExistence type="predicted"/>
<evidence type="ECO:0000259" key="12">
    <source>
        <dbReference type="PROSITE" id="PS51371"/>
    </source>
</evidence>
<dbReference type="EMBL" id="FQVB01000022">
    <property type="protein sequence ID" value="SHF62146.1"/>
    <property type="molecule type" value="Genomic_DNA"/>
</dbReference>
<evidence type="ECO:0000256" key="9">
    <source>
        <dbReference type="ARBA" id="ARBA00023303"/>
    </source>
</evidence>
<dbReference type="InterPro" id="IPR014743">
    <property type="entry name" value="Cl-channel_core"/>
</dbReference>
<feature type="transmembrane region" description="Helical" evidence="11">
    <location>
        <begin position="320"/>
        <end position="340"/>
    </location>
</feature>
<comment type="subcellular location">
    <subcellularLocation>
        <location evidence="1">Membrane</location>
        <topology evidence="1">Multi-pass membrane protein</topology>
    </subcellularLocation>
</comment>
<dbReference type="InterPro" id="IPR001807">
    <property type="entry name" value="ClC"/>
</dbReference>
<evidence type="ECO:0000256" key="10">
    <source>
        <dbReference type="PROSITE-ProRule" id="PRU00703"/>
    </source>
</evidence>
<keyword evidence="5" id="KW-0406">Ion transport</keyword>
<feature type="transmembrane region" description="Helical" evidence="11">
    <location>
        <begin position="411"/>
        <end position="434"/>
    </location>
</feature>
<name>A0A1M5D577_9BACT</name>
<gene>
    <name evidence="13" type="ORF">SAMN02745206_02354</name>
</gene>
<dbReference type="STRING" id="1121391.SAMN02745206_02354"/>
<evidence type="ECO:0000256" key="6">
    <source>
        <dbReference type="ARBA" id="ARBA00023136"/>
    </source>
</evidence>
<keyword evidence="14" id="KW-1185">Reference proteome</keyword>
<dbReference type="SUPFAM" id="SSF54631">
    <property type="entry name" value="CBS-domain pair"/>
    <property type="match status" value="1"/>
</dbReference>
<dbReference type="SMART" id="SM00116">
    <property type="entry name" value="CBS"/>
    <property type="match status" value="2"/>
</dbReference>
<evidence type="ECO:0000256" key="7">
    <source>
        <dbReference type="ARBA" id="ARBA00023173"/>
    </source>
</evidence>
<dbReference type="AlphaFoldDB" id="A0A1M5D577"/>
<keyword evidence="3 11" id="KW-0812">Transmembrane</keyword>